<dbReference type="Gene3D" id="3.40.50.1820">
    <property type="entry name" value="alpha/beta hydrolase"/>
    <property type="match status" value="1"/>
</dbReference>
<evidence type="ECO:0000256" key="1">
    <source>
        <dbReference type="ARBA" id="ARBA00008645"/>
    </source>
</evidence>
<keyword evidence="2 4" id="KW-0378">Hydrolase</keyword>
<dbReference type="Proteomes" id="UP001273505">
    <property type="component" value="Unassembled WGS sequence"/>
</dbReference>
<dbReference type="RefSeq" id="WP_302722649.1">
    <property type="nucleotide sequence ID" value="NZ_JAULRU010000569.1"/>
</dbReference>
<accession>A0ABU4RY51</accession>
<dbReference type="InterPro" id="IPR000073">
    <property type="entry name" value="AB_hydrolase_1"/>
</dbReference>
<evidence type="ECO:0000313" key="5">
    <source>
        <dbReference type="Proteomes" id="UP001273505"/>
    </source>
</evidence>
<dbReference type="PRINTS" id="PR00111">
    <property type="entry name" value="ABHYDROLASE"/>
</dbReference>
<dbReference type="GO" id="GO:0016787">
    <property type="term" value="F:hydrolase activity"/>
    <property type="evidence" value="ECO:0007669"/>
    <property type="project" value="UniProtKB-KW"/>
</dbReference>
<feature type="domain" description="AB hydrolase-1" evidence="3">
    <location>
        <begin position="28"/>
        <end position="137"/>
    </location>
</feature>
<evidence type="ECO:0000256" key="2">
    <source>
        <dbReference type="ARBA" id="ARBA00022801"/>
    </source>
</evidence>
<dbReference type="EMBL" id="JAXAFO010000014">
    <property type="protein sequence ID" value="MDX6849725.1"/>
    <property type="molecule type" value="Genomic_DNA"/>
</dbReference>
<dbReference type="Pfam" id="PF00561">
    <property type="entry name" value="Abhydrolase_1"/>
    <property type="match status" value="1"/>
</dbReference>
<dbReference type="PANTHER" id="PTHR43798:SF14">
    <property type="entry name" value="SERINE HYDROLASE-LIKE PROTEIN DDB_G0286239"/>
    <property type="match status" value="1"/>
</dbReference>
<gene>
    <name evidence="4" type="ORF">SCD92_10155</name>
</gene>
<reference evidence="4 5" key="1">
    <citation type="submission" date="2023-11" db="EMBL/GenBank/DDBJ databases">
        <title>Gilvimarinus fulvus sp. nov., isolated from the surface of Kelp.</title>
        <authorList>
            <person name="Sun Y.Y."/>
            <person name="Gong Y."/>
            <person name="Du Z.J."/>
        </authorList>
    </citation>
    <scope>NUCLEOTIDE SEQUENCE [LARGE SCALE GENOMIC DNA]</scope>
    <source>
        <strain evidence="4 5">SDUM040013</strain>
    </source>
</reference>
<name>A0ABU4RY51_9GAMM</name>
<dbReference type="InterPro" id="IPR029058">
    <property type="entry name" value="AB_hydrolase_fold"/>
</dbReference>
<protein>
    <submittedName>
        <fullName evidence="4">Alpha/beta fold hydrolase</fullName>
    </submittedName>
</protein>
<proteinExistence type="inferred from homology"/>
<keyword evidence="5" id="KW-1185">Reference proteome</keyword>
<organism evidence="4 5">
    <name type="scientific">Gilvimarinus gilvus</name>
    <dbReference type="NCBI Taxonomy" id="3058038"/>
    <lineage>
        <taxon>Bacteria</taxon>
        <taxon>Pseudomonadati</taxon>
        <taxon>Pseudomonadota</taxon>
        <taxon>Gammaproteobacteria</taxon>
        <taxon>Cellvibrionales</taxon>
        <taxon>Cellvibrionaceae</taxon>
        <taxon>Gilvimarinus</taxon>
    </lineage>
</organism>
<dbReference type="PANTHER" id="PTHR43798">
    <property type="entry name" value="MONOACYLGLYCEROL LIPASE"/>
    <property type="match status" value="1"/>
</dbReference>
<comment type="similarity">
    <text evidence="1">Belongs to the AB hydrolase superfamily.</text>
</comment>
<evidence type="ECO:0000259" key="3">
    <source>
        <dbReference type="Pfam" id="PF00561"/>
    </source>
</evidence>
<dbReference type="InterPro" id="IPR050266">
    <property type="entry name" value="AB_hydrolase_sf"/>
</dbReference>
<evidence type="ECO:0000313" key="4">
    <source>
        <dbReference type="EMBL" id="MDX6849725.1"/>
    </source>
</evidence>
<sequence>MTEVKSLTLEVDGLTFAAQCWGDPEGLPVLALHGWLDNSASFALLAPMLTGLNIVAIDMAGHGQSCHRPGSAPYNIWEDVAEVMAIVELLGWNRFSLLGHSRGAIISALVAGAFPERIHRMALIDGIFPEPVASVDAPRQLANSIIESRKLASKPLRTFPDLDSAVSARSKGMFPLSDWAARALTERGVRAVANGYQWSTDQRLLAPSSFKFTRGQIDAFVRAIEAPALVLLANDGMPKLYPGFAQAVESYPHLSLECLPGGHHLHMEGQVDDVARLINDFFA</sequence>
<dbReference type="SUPFAM" id="SSF53474">
    <property type="entry name" value="alpha/beta-Hydrolases"/>
    <property type="match status" value="1"/>
</dbReference>
<comment type="caution">
    <text evidence="4">The sequence shown here is derived from an EMBL/GenBank/DDBJ whole genome shotgun (WGS) entry which is preliminary data.</text>
</comment>